<dbReference type="InterPro" id="IPR036704">
    <property type="entry name" value="RraA/RraA-like_sf"/>
</dbReference>
<evidence type="ECO:0000256" key="3">
    <source>
        <dbReference type="ARBA" id="ARBA00029596"/>
    </source>
</evidence>
<dbReference type="EMBL" id="JAQQFN010000028">
    <property type="protein sequence ID" value="MFL9887507.1"/>
    <property type="molecule type" value="Genomic_DNA"/>
</dbReference>
<dbReference type="PANTHER" id="PTHR33254">
    <property type="entry name" value="4-HYDROXY-4-METHYL-2-OXOGLUTARATE ALDOLASE 3-RELATED"/>
    <property type="match status" value="1"/>
</dbReference>
<evidence type="ECO:0000256" key="1">
    <source>
        <dbReference type="ARBA" id="ARBA00001968"/>
    </source>
</evidence>
<reference evidence="5 6" key="1">
    <citation type="journal article" date="2024" name="Chem. Sci.">
        <title>Discovery of megapolipeptins by genome mining of a Burkholderiales bacteria collection.</title>
        <authorList>
            <person name="Paulo B.S."/>
            <person name="Recchia M.J.J."/>
            <person name="Lee S."/>
            <person name="Fergusson C.H."/>
            <person name="Romanowski S.B."/>
            <person name="Hernandez A."/>
            <person name="Krull N."/>
            <person name="Liu D.Y."/>
            <person name="Cavanagh H."/>
            <person name="Bos A."/>
            <person name="Gray C.A."/>
            <person name="Murphy B.T."/>
            <person name="Linington R.G."/>
            <person name="Eustaquio A.S."/>
        </authorList>
    </citation>
    <scope>NUCLEOTIDE SEQUENCE [LARGE SCALE GENOMIC DNA]</scope>
    <source>
        <strain evidence="5 6">RL16-012-BIC-B</strain>
    </source>
</reference>
<proteinExistence type="predicted"/>
<gene>
    <name evidence="5" type="ORF">PQR66_31050</name>
</gene>
<keyword evidence="6" id="KW-1185">Reference proteome</keyword>
<protein>
    <recommendedName>
        <fullName evidence="2">Putative 4-hydroxy-4-methyl-2-oxoglutarate aldolase</fullName>
    </recommendedName>
    <alternativeName>
        <fullName evidence="3">Regulator of ribonuclease activity homolog</fullName>
    </alternativeName>
    <alternativeName>
        <fullName evidence="4">RraA-like protein</fullName>
    </alternativeName>
</protein>
<evidence type="ECO:0000313" key="6">
    <source>
        <dbReference type="Proteomes" id="UP001629249"/>
    </source>
</evidence>
<dbReference type="Gene3D" id="3.50.30.40">
    <property type="entry name" value="Ribonuclease E inhibitor RraA/RraA-like"/>
    <property type="match status" value="1"/>
</dbReference>
<dbReference type="CDD" id="cd16841">
    <property type="entry name" value="RraA_family"/>
    <property type="match status" value="1"/>
</dbReference>
<evidence type="ECO:0000256" key="4">
    <source>
        <dbReference type="ARBA" id="ARBA00030169"/>
    </source>
</evidence>
<sequence length="215" mass="23097">MNATSARLAEFATSELSDALDELGIAGVLPGLSAQRVGQGRIVGRAMPVKLLPKSKDPAAYRFGGGVGKPLEQVLQTMQTGDVVVMDLQGANYASAWGGLASRLAQRRGVAGTIMWGTCRDIDEIRQVGYPVWAVGVCPRRSRNEFTFGSINETITISGVSISREDWIVADESGVVCVPDAQVEKVIELATRIAEQEGELLQMVMSNNVTSWDEL</sequence>
<dbReference type="Pfam" id="PF03737">
    <property type="entry name" value="RraA-like"/>
    <property type="match status" value="1"/>
</dbReference>
<dbReference type="PANTHER" id="PTHR33254:SF4">
    <property type="entry name" value="4-HYDROXY-4-METHYL-2-OXOGLUTARATE ALDOLASE 3-RELATED"/>
    <property type="match status" value="1"/>
</dbReference>
<accession>A0ABW8ZX48</accession>
<dbReference type="InterPro" id="IPR005493">
    <property type="entry name" value="RraA/RraA-like"/>
</dbReference>
<comment type="cofactor">
    <cofactor evidence="1">
        <name>a divalent metal cation</name>
        <dbReference type="ChEBI" id="CHEBI:60240"/>
    </cofactor>
</comment>
<dbReference type="RefSeq" id="WP_153141716.1">
    <property type="nucleotide sequence ID" value="NZ_JAQQFH010000030.1"/>
</dbReference>
<dbReference type="Proteomes" id="UP001629249">
    <property type="component" value="Unassembled WGS sequence"/>
</dbReference>
<name>A0ABW8ZX48_9BURK</name>
<comment type="caution">
    <text evidence="5">The sequence shown here is derived from an EMBL/GenBank/DDBJ whole genome shotgun (WGS) entry which is preliminary data.</text>
</comment>
<evidence type="ECO:0000313" key="5">
    <source>
        <dbReference type="EMBL" id="MFL9887507.1"/>
    </source>
</evidence>
<evidence type="ECO:0000256" key="2">
    <source>
        <dbReference type="ARBA" id="ARBA00016549"/>
    </source>
</evidence>
<dbReference type="SUPFAM" id="SSF89562">
    <property type="entry name" value="RraA-like"/>
    <property type="match status" value="1"/>
</dbReference>
<organism evidence="5 6">
    <name type="scientific">Paraburkholderia agricolaris</name>
    <dbReference type="NCBI Taxonomy" id="2152888"/>
    <lineage>
        <taxon>Bacteria</taxon>
        <taxon>Pseudomonadati</taxon>
        <taxon>Pseudomonadota</taxon>
        <taxon>Betaproteobacteria</taxon>
        <taxon>Burkholderiales</taxon>
        <taxon>Burkholderiaceae</taxon>
        <taxon>Paraburkholderia</taxon>
    </lineage>
</organism>